<dbReference type="Gene3D" id="1.10.150.80">
    <property type="entry name" value="HRDC domain"/>
    <property type="match status" value="1"/>
</dbReference>
<dbReference type="SUPFAM" id="SSF52540">
    <property type="entry name" value="P-loop containing nucleoside triphosphate hydrolases"/>
    <property type="match status" value="1"/>
</dbReference>
<keyword evidence="21" id="KW-1185">Reference proteome</keyword>
<evidence type="ECO:0000313" key="21">
    <source>
        <dbReference type="Proteomes" id="UP000183995"/>
    </source>
</evidence>
<dbReference type="GO" id="GO:0009432">
    <property type="term" value="P:SOS response"/>
    <property type="evidence" value="ECO:0007669"/>
    <property type="project" value="UniProtKB-UniRule"/>
</dbReference>
<evidence type="ECO:0000259" key="17">
    <source>
        <dbReference type="PROSITE" id="PS50967"/>
    </source>
</evidence>
<keyword evidence="14" id="KW-0413">Isomerase</keyword>
<feature type="domain" description="Helicase ATP-binding" evidence="18">
    <location>
        <begin position="24"/>
        <end position="193"/>
    </location>
</feature>
<dbReference type="SMART" id="SM00341">
    <property type="entry name" value="HRDC"/>
    <property type="match status" value="1"/>
</dbReference>
<evidence type="ECO:0000256" key="13">
    <source>
        <dbReference type="ARBA" id="ARBA00023204"/>
    </source>
</evidence>
<dbReference type="Pfam" id="PF09382">
    <property type="entry name" value="RQC"/>
    <property type="match status" value="1"/>
</dbReference>
<dbReference type="GO" id="GO:0046872">
    <property type="term" value="F:metal ion binding"/>
    <property type="evidence" value="ECO:0007669"/>
    <property type="project" value="UniProtKB-KW"/>
</dbReference>
<dbReference type="GO" id="GO:0043590">
    <property type="term" value="C:bacterial nucleoid"/>
    <property type="evidence" value="ECO:0007669"/>
    <property type="project" value="TreeGrafter"/>
</dbReference>
<dbReference type="SUPFAM" id="SSF46785">
    <property type="entry name" value="Winged helix' DNA-binding domain"/>
    <property type="match status" value="1"/>
</dbReference>
<evidence type="ECO:0000313" key="20">
    <source>
        <dbReference type="EMBL" id="SHI22261.1"/>
    </source>
</evidence>
<keyword evidence="4" id="KW-0479">Metal-binding</keyword>
<dbReference type="Pfam" id="PF00270">
    <property type="entry name" value="DEAD"/>
    <property type="match status" value="1"/>
</dbReference>
<dbReference type="STRING" id="1123282.SAMN02745823_03575"/>
<keyword evidence="13" id="KW-0234">DNA repair</keyword>
<dbReference type="Proteomes" id="UP000183995">
    <property type="component" value="Unassembled WGS sequence"/>
</dbReference>
<dbReference type="FunFam" id="3.40.50.300:FF:001389">
    <property type="entry name" value="ATP-dependent DNA helicase RecQ"/>
    <property type="match status" value="1"/>
</dbReference>
<dbReference type="GO" id="GO:0003677">
    <property type="term" value="F:DNA binding"/>
    <property type="evidence" value="ECO:0007669"/>
    <property type="project" value="UniProtKB-KW"/>
</dbReference>
<dbReference type="InterPro" id="IPR014001">
    <property type="entry name" value="Helicase_ATP-bd"/>
</dbReference>
<organism evidence="20 21">
    <name type="scientific">Sporobacter termitidis DSM 10068</name>
    <dbReference type="NCBI Taxonomy" id="1123282"/>
    <lineage>
        <taxon>Bacteria</taxon>
        <taxon>Bacillati</taxon>
        <taxon>Bacillota</taxon>
        <taxon>Clostridia</taxon>
        <taxon>Eubacteriales</taxon>
        <taxon>Oscillospiraceae</taxon>
        <taxon>Sporobacter</taxon>
    </lineage>
</organism>
<evidence type="ECO:0000256" key="3">
    <source>
        <dbReference type="ARBA" id="ARBA00005446"/>
    </source>
</evidence>
<evidence type="ECO:0000256" key="5">
    <source>
        <dbReference type="ARBA" id="ARBA00022741"/>
    </source>
</evidence>
<dbReference type="InterPro" id="IPR006293">
    <property type="entry name" value="DNA_helicase_ATP-dep_RecQ_bac"/>
</dbReference>
<dbReference type="Pfam" id="PF16124">
    <property type="entry name" value="RecQ_Zn_bind"/>
    <property type="match status" value="1"/>
</dbReference>
<dbReference type="EMBL" id="FQXV01000017">
    <property type="protein sequence ID" value="SHI22261.1"/>
    <property type="molecule type" value="Genomic_DNA"/>
</dbReference>
<dbReference type="InterPro" id="IPR036388">
    <property type="entry name" value="WH-like_DNA-bd_sf"/>
</dbReference>
<evidence type="ECO:0000256" key="2">
    <source>
        <dbReference type="ARBA" id="ARBA00001947"/>
    </source>
</evidence>
<comment type="cofactor">
    <cofactor evidence="2">
        <name>Zn(2+)</name>
        <dbReference type="ChEBI" id="CHEBI:29105"/>
    </cofactor>
</comment>
<evidence type="ECO:0000259" key="19">
    <source>
        <dbReference type="PROSITE" id="PS51194"/>
    </source>
</evidence>
<evidence type="ECO:0000256" key="14">
    <source>
        <dbReference type="ARBA" id="ARBA00023235"/>
    </source>
</evidence>
<feature type="domain" description="HRDC" evidence="17">
    <location>
        <begin position="539"/>
        <end position="615"/>
    </location>
</feature>
<keyword evidence="7" id="KW-0378">Hydrolase</keyword>
<name>A0A1M5ZDL8_9FIRM</name>
<keyword evidence="11" id="KW-0238">DNA-binding</keyword>
<dbReference type="InterPro" id="IPR002121">
    <property type="entry name" value="HRDC_dom"/>
</dbReference>
<dbReference type="InterPro" id="IPR001650">
    <property type="entry name" value="Helicase_C-like"/>
</dbReference>
<dbReference type="RefSeq" id="WP_073082338.1">
    <property type="nucleotide sequence ID" value="NZ_FQXV01000017.1"/>
</dbReference>
<dbReference type="GO" id="GO:0030894">
    <property type="term" value="C:replisome"/>
    <property type="evidence" value="ECO:0007669"/>
    <property type="project" value="TreeGrafter"/>
</dbReference>
<keyword evidence="12" id="KW-0233">DNA recombination</keyword>
<evidence type="ECO:0000256" key="12">
    <source>
        <dbReference type="ARBA" id="ARBA00023172"/>
    </source>
</evidence>
<sequence>MDKLTALKRYFGHTSFRPGQEQVIDALLDRRDALGVMPTGAGKSMCYQIPALLLPGVTLVVSPLISLMKDQVSALVQAGVAAAFINSSLSAAQYREVFRRAEAGRYKIIYVAPERLATGDFLRFAEQQPISLVAVDEAHCVSQWGQDFRPGYLKIVDFIERLSYRPTVGAFTATATADVKTDIARILKLCDPLTLTTGFDRANLYFEVVKPKSKPAYLWELLRQRRGKSGIIYCATRAGVERVCDDLRAHGVSATRYHAGLDDEERRANQDDFVYDRRRVMVATNAFGMGIDKSNVSFVIHYNMPKNLESYYQEAGRAGRDGAPADCILLFSTGDISTAKFLIQNADENEALTDEERETIQKRDLERLDRMVGYCRTGLCLRAYILAYFGEPHDGHCGNCGSCKSDFENLDITVDAQKILSCVSRVGKRYAYGLGVTLIIRMLHGSREQRILQLGLDTLPTYGILRGTDRRRIREIVDYLVDEDYLQVTEGEYPVLRLTDRSAGVLFHGETVAMPVRKPPAALKQERRAPGAAEQDLSAAQEDALLSALKALRAKLAQESGVPAYIVFSNITLEDMAAKRPRTMPEFLEVSGVGEVKAARYGEAFLRTISEYIEN</sequence>
<evidence type="ECO:0000256" key="7">
    <source>
        <dbReference type="ARBA" id="ARBA00022801"/>
    </source>
</evidence>
<dbReference type="Pfam" id="PF00271">
    <property type="entry name" value="Helicase_C"/>
    <property type="match status" value="1"/>
</dbReference>
<comment type="similarity">
    <text evidence="3">Belongs to the helicase family. RecQ subfamily.</text>
</comment>
<dbReference type="InterPro" id="IPR011545">
    <property type="entry name" value="DEAD/DEAH_box_helicase_dom"/>
</dbReference>
<dbReference type="InterPro" id="IPR004589">
    <property type="entry name" value="DNA_helicase_ATP-dep_RecQ"/>
</dbReference>
<dbReference type="OrthoDB" id="9763310at2"/>
<proteinExistence type="inferred from homology"/>
<comment type="catalytic activity">
    <reaction evidence="15">
        <text>Couples ATP hydrolysis with the unwinding of duplex DNA by translocating in the 3'-5' direction.</text>
        <dbReference type="EC" id="5.6.2.4"/>
    </reaction>
</comment>
<dbReference type="PANTHER" id="PTHR13710">
    <property type="entry name" value="DNA HELICASE RECQ FAMILY MEMBER"/>
    <property type="match status" value="1"/>
</dbReference>
<evidence type="ECO:0000256" key="16">
    <source>
        <dbReference type="NCBIfam" id="TIGR01389"/>
    </source>
</evidence>
<dbReference type="GO" id="GO:0043138">
    <property type="term" value="F:3'-5' DNA helicase activity"/>
    <property type="evidence" value="ECO:0007669"/>
    <property type="project" value="UniProtKB-EC"/>
</dbReference>
<dbReference type="SMART" id="SM00490">
    <property type="entry name" value="HELICc"/>
    <property type="match status" value="1"/>
</dbReference>
<feature type="domain" description="Helicase C-terminal" evidence="19">
    <location>
        <begin position="203"/>
        <end position="366"/>
    </location>
</feature>
<keyword evidence="5" id="KW-0547">Nucleotide-binding</keyword>
<dbReference type="SUPFAM" id="SSF47819">
    <property type="entry name" value="HRDC-like"/>
    <property type="match status" value="1"/>
</dbReference>
<dbReference type="SMART" id="SM00487">
    <property type="entry name" value="DEXDc"/>
    <property type="match status" value="1"/>
</dbReference>
<dbReference type="Gene3D" id="1.10.10.10">
    <property type="entry name" value="Winged helix-like DNA-binding domain superfamily/Winged helix DNA-binding domain"/>
    <property type="match status" value="1"/>
</dbReference>
<evidence type="ECO:0000256" key="9">
    <source>
        <dbReference type="ARBA" id="ARBA00022833"/>
    </source>
</evidence>
<dbReference type="GO" id="GO:0006281">
    <property type="term" value="P:DNA repair"/>
    <property type="evidence" value="ECO:0007669"/>
    <property type="project" value="UniProtKB-KW"/>
</dbReference>
<dbReference type="InterPro" id="IPR027417">
    <property type="entry name" value="P-loop_NTPase"/>
</dbReference>
<dbReference type="NCBIfam" id="TIGR00614">
    <property type="entry name" value="recQ_fam"/>
    <property type="match status" value="1"/>
</dbReference>
<keyword evidence="6" id="KW-0227">DNA damage</keyword>
<dbReference type="InterPro" id="IPR044876">
    <property type="entry name" value="HRDC_dom_sf"/>
</dbReference>
<accession>A0A1M5ZDL8</accession>
<evidence type="ECO:0000256" key="1">
    <source>
        <dbReference type="ARBA" id="ARBA00001946"/>
    </source>
</evidence>
<comment type="cofactor">
    <cofactor evidence="1">
        <name>Mg(2+)</name>
        <dbReference type="ChEBI" id="CHEBI:18420"/>
    </cofactor>
</comment>
<keyword evidence="10" id="KW-0067">ATP-binding</keyword>
<evidence type="ECO:0000256" key="4">
    <source>
        <dbReference type="ARBA" id="ARBA00022723"/>
    </source>
</evidence>
<dbReference type="PROSITE" id="PS50967">
    <property type="entry name" value="HRDC"/>
    <property type="match status" value="1"/>
</dbReference>
<dbReference type="CDD" id="cd17920">
    <property type="entry name" value="DEXHc_RecQ"/>
    <property type="match status" value="1"/>
</dbReference>
<dbReference type="PROSITE" id="PS51192">
    <property type="entry name" value="HELICASE_ATP_BIND_1"/>
    <property type="match status" value="1"/>
</dbReference>
<dbReference type="InterPro" id="IPR010997">
    <property type="entry name" value="HRDC-like_sf"/>
</dbReference>
<dbReference type="Pfam" id="PF00570">
    <property type="entry name" value="HRDC"/>
    <property type="match status" value="1"/>
</dbReference>
<protein>
    <recommendedName>
        <fullName evidence="16">DNA helicase RecQ</fullName>
        <ecNumber evidence="16">5.6.2.4</ecNumber>
    </recommendedName>
</protein>
<dbReference type="SMART" id="SM00956">
    <property type="entry name" value="RQC"/>
    <property type="match status" value="1"/>
</dbReference>
<keyword evidence="9" id="KW-0862">Zinc</keyword>
<dbReference type="PROSITE" id="PS51194">
    <property type="entry name" value="HELICASE_CTER"/>
    <property type="match status" value="1"/>
</dbReference>
<dbReference type="InterPro" id="IPR036390">
    <property type="entry name" value="WH_DNA-bd_sf"/>
</dbReference>
<dbReference type="InterPro" id="IPR018982">
    <property type="entry name" value="RQC_domain"/>
</dbReference>
<dbReference type="NCBIfam" id="TIGR01389">
    <property type="entry name" value="recQ"/>
    <property type="match status" value="1"/>
</dbReference>
<dbReference type="InterPro" id="IPR032284">
    <property type="entry name" value="RecQ_Zn-bd"/>
</dbReference>
<dbReference type="GO" id="GO:0005737">
    <property type="term" value="C:cytoplasm"/>
    <property type="evidence" value="ECO:0007669"/>
    <property type="project" value="TreeGrafter"/>
</dbReference>
<evidence type="ECO:0000256" key="15">
    <source>
        <dbReference type="ARBA" id="ARBA00034617"/>
    </source>
</evidence>
<dbReference type="GO" id="GO:0006310">
    <property type="term" value="P:DNA recombination"/>
    <property type="evidence" value="ECO:0007669"/>
    <property type="project" value="UniProtKB-UniRule"/>
</dbReference>
<dbReference type="GO" id="GO:0005524">
    <property type="term" value="F:ATP binding"/>
    <property type="evidence" value="ECO:0007669"/>
    <property type="project" value="UniProtKB-KW"/>
</dbReference>
<gene>
    <name evidence="20" type="ORF">SAMN02745823_03575</name>
</gene>
<evidence type="ECO:0000256" key="10">
    <source>
        <dbReference type="ARBA" id="ARBA00022840"/>
    </source>
</evidence>
<dbReference type="EC" id="5.6.2.4" evidence="16"/>
<reference evidence="20 21" key="1">
    <citation type="submission" date="2016-11" db="EMBL/GenBank/DDBJ databases">
        <authorList>
            <person name="Jaros S."/>
            <person name="Januszkiewicz K."/>
            <person name="Wedrychowicz H."/>
        </authorList>
    </citation>
    <scope>NUCLEOTIDE SEQUENCE [LARGE SCALE GENOMIC DNA]</scope>
    <source>
        <strain evidence="20 21">DSM 10068</strain>
    </source>
</reference>
<evidence type="ECO:0000256" key="11">
    <source>
        <dbReference type="ARBA" id="ARBA00023125"/>
    </source>
</evidence>
<evidence type="ECO:0000256" key="8">
    <source>
        <dbReference type="ARBA" id="ARBA00022806"/>
    </source>
</evidence>
<dbReference type="GO" id="GO:0006260">
    <property type="term" value="P:DNA replication"/>
    <property type="evidence" value="ECO:0007669"/>
    <property type="project" value="InterPro"/>
</dbReference>
<evidence type="ECO:0000256" key="6">
    <source>
        <dbReference type="ARBA" id="ARBA00022763"/>
    </source>
</evidence>
<dbReference type="AlphaFoldDB" id="A0A1M5ZDL8"/>
<dbReference type="Gene3D" id="3.40.50.300">
    <property type="entry name" value="P-loop containing nucleotide triphosphate hydrolases"/>
    <property type="match status" value="2"/>
</dbReference>
<dbReference type="PANTHER" id="PTHR13710:SF105">
    <property type="entry name" value="ATP-DEPENDENT DNA HELICASE Q1"/>
    <property type="match status" value="1"/>
</dbReference>
<evidence type="ECO:0000259" key="18">
    <source>
        <dbReference type="PROSITE" id="PS51192"/>
    </source>
</evidence>
<dbReference type="GO" id="GO:0016787">
    <property type="term" value="F:hydrolase activity"/>
    <property type="evidence" value="ECO:0007669"/>
    <property type="project" value="UniProtKB-KW"/>
</dbReference>
<keyword evidence="8 20" id="KW-0347">Helicase</keyword>
<dbReference type="GO" id="GO:0009378">
    <property type="term" value="F:four-way junction helicase activity"/>
    <property type="evidence" value="ECO:0007669"/>
    <property type="project" value="TreeGrafter"/>
</dbReference>